<name>A0A7J0BUC7_9BACT</name>
<dbReference type="SUPFAM" id="SSF52218">
    <property type="entry name" value="Flavoproteins"/>
    <property type="match status" value="1"/>
</dbReference>
<keyword evidence="5" id="KW-1185">Reference proteome</keyword>
<evidence type="ECO:0000256" key="2">
    <source>
        <dbReference type="ARBA" id="ARBA00022643"/>
    </source>
</evidence>
<proteinExistence type="predicted"/>
<dbReference type="EMBL" id="BLVP01000008">
    <property type="protein sequence ID" value="GFM37268.1"/>
    <property type="molecule type" value="Genomic_DNA"/>
</dbReference>
<keyword evidence="2" id="KW-0288">FMN</keyword>
<protein>
    <recommendedName>
        <fullName evidence="3">NADPH-dependent FMN reductase-like domain-containing protein</fullName>
    </recommendedName>
</protein>
<dbReference type="Proteomes" id="UP000503820">
    <property type="component" value="Unassembled WGS sequence"/>
</dbReference>
<reference evidence="4 5" key="1">
    <citation type="submission" date="2020-05" db="EMBL/GenBank/DDBJ databases">
        <title>Draft genome sequence of Desulfovibrio psychrotolerans JS1T.</title>
        <authorList>
            <person name="Ueno A."/>
            <person name="Tamazawa S."/>
            <person name="Tamamura S."/>
            <person name="Murakami T."/>
            <person name="Kiyama T."/>
            <person name="Inomata H."/>
            <person name="Amano Y."/>
            <person name="Miyakawa K."/>
            <person name="Tamaki H."/>
            <person name="Naganuma T."/>
            <person name="Kaneko K."/>
        </authorList>
    </citation>
    <scope>NUCLEOTIDE SEQUENCE [LARGE SCALE GENOMIC DNA]</scope>
    <source>
        <strain evidence="4 5">JS1</strain>
    </source>
</reference>
<evidence type="ECO:0000259" key="3">
    <source>
        <dbReference type="Pfam" id="PF03358"/>
    </source>
</evidence>
<keyword evidence="1" id="KW-0285">Flavoprotein</keyword>
<dbReference type="InterPro" id="IPR005025">
    <property type="entry name" value="FMN_Rdtase-like_dom"/>
</dbReference>
<feature type="domain" description="NADPH-dependent FMN reductase-like" evidence="3">
    <location>
        <begin position="4"/>
        <end position="155"/>
    </location>
</feature>
<sequence length="193" mass="20953">MSKRIVIVHGAPRKKGNTRAVTRLAAEAARREGAVVTEIDVTKLAFSTPGCIGCAQCQQSDTYECTLGDELARSVATLAEYDVIVFSTPLYWWSYSAQLKMFIDRMYSLCKFSDEEGIRSVVSGKTLALIATAGGPMQDNLEVLESQLRNPAAMLGCSFASCLFPDVRMEAGDLKNDPLAAERAQAFGRLLAS</sequence>
<evidence type="ECO:0000313" key="5">
    <source>
        <dbReference type="Proteomes" id="UP000503820"/>
    </source>
</evidence>
<dbReference type="Gene3D" id="3.40.50.360">
    <property type="match status" value="1"/>
</dbReference>
<accession>A0A7J0BUC7</accession>
<dbReference type="PANTHER" id="PTHR43278">
    <property type="entry name" value="NAD(P)H-DEPENDENT FMN-CONTAINING OXIDOREDUCTASE YWQN-RELATED"/>
    <property type="match status" value="1"/>
</dbReference>
<dbReference type="RefSeq" id="WP_174409886.1">
    <property type="nucleotide sequence ID" value="NZ_BLVP01000008.1"/>
</dbReference>
<dbReference type="InterPro" id="IPR029039">
    <property type="entry name" value="Flavoprotein-like_sf"/>
</dbReference>
<evidence type="ECO:0000256" key="1">
    <source>
        <dbReference type="ARBA" id="ARBA00022630"/>
    </source>
</evidence>
<dbReference type="InterPro" id="IPR051796">
    <property type="entry name" value="ISF_SsuE-like"/>
</dbReference>
<comment type="caution">
    <text evidence="4">The sequence shown here is derived from an EMBL/GenBank/DDBJ whole genome shotgun (WGS) entry which is preliminary data.</text>
</comment>
<dbReference type="PANTHER" id="PTHR43278:SF4">
    <property type="entry name" value="NAD(P)H-DEPENDENT FMN-CONTAINING OXIDOREDUCTASE YWQN-RELATED"/>
    <property type="match status" value="1"/>
</dbReference>
<organism evidence="4 5">
    <name type="scientific">Desulfovibrio psychrotolerans</name>
    <dbReference type="NCBI Taxonomy" id="415242"/>
    <lineage>
        <taxon>Bacteria</taxon>
        <taxon>Pseudomonadati</taxon>
        <taxon>Thermodesulfobacteriota</taxon>
        <taxon>Desulfovibrionia</taxon>
        <taxon>Desulfovibrionales</taxon>
        <taxon>Desulfovibrionaceae</taxon>
        <taxon>Desulfovibrio</taxon>
    </lineage>
</organism>
<evidence type="ECO:0000313" key="4">
    <source>
        <dbReference type="EMBL" id="GFM37268.1"/>
    </source>
</evidence>
<dbReference type="AlphaFoldDB" id="A0A7J0BUC7"/>
<dbReference type="GO" id="GO:0016491">
    <property type="term" value="F:oxidoreductase activity"/>
    <property type="evidence" value="ECO:0007669"/>
    <property type="project" value="InterPro"/>
</dbReference>
<gene>
    <name evidence="4" type="ORF">DSM19430T_19520</name>
</gene>
<dbReference type="Pfam" id="PF03358">
    <property type="entry name" value="FMN_red"/>
    <property type="match status" value="1"/>
</dbReference>